<reference evidence="4" key="1">
    <citation type="submission" date="2023-02" db="EMBL/GenBank/DDBJ databases">
        <title>Genome of toxic invasive species Heracleum sosnowskyi carries increased number of genes despite the absence of recent whole-genome duplications.</title>
        <authorList>
            <person name="Schelkunov M."/>
            <person name="Shtratnikova V."/>
            <person name="Makarenko M."/>
            <person name="Klepikova A."/>
            <person name="Omelchenko D."/>
            <person name="Novikova G."/>
            <person name="Obukhova E."/>
            <person name="Bogdanov V."/>
            <person name="Penin A."/>
            <person name="Logacheva M."/>
        </authorList>
    </citation>
    <scope>NUCLEOTIDE SEQUENCE</scope>
    <source>
        <strain evidence="4">Hsosn_3</strain>
        <tissue evidence="4">Leaf</tissue>
    </source>
</reference>
<keyword evidence="2 3" id="KW-0325">Glycoprotein</keyword>
<keyword evidence="5" id="KW-1185">Reference proteome</keyword>
<dbReference type="EC" id="2.1.1.-" evidence="3"/>
<keyword evidence="3" id="KW-0808">Transferase</keyword>
<dbReference type="Pfam" id="PF03141">
    <property type="entry name" value="Methyltransf_29"/>
    <property type="match status" value="1"/>
</dbReference>
<dbReference type="Proteomes" id="UP001237642">
    <property type="component" value="Unassembled WGS sequence"/>
</dbReference>
<dbReference type="PANTHER" id="PTHR10108:SF1120">
    <property type="entry name" value="METHYLTRANSFERASE PMT8-RELATED"/>
    <property type="match status" value="1"/>
</dbReference>
<protein>
    <recommendedName>
        <fullName evidence="3">Methyltransferase</fullName>
        <ecNumber evidence="3">2.1.1.-</ecNumber>
    </recommendedName>
</protein>
<dbReference type="GO" id="GO:0016020">
    <property type="term" value="C:membrane"/>
    <property type="evidence" value="ECO:0007669"/>
    <property type="project" value="UniProtKB-SubCell"/>
</dbReference>
<comment type="caution">
    <text evidence="4">The sequence shown here is derived from an EMBL/GenBank/DDBJ whole genome shotgun (WGS) entry which is preliminary data.</text>
</comment>
<organism evidence="4 5">
    <name type="scientific">Heracleum sosnowskyi</name>
    <dbReference type="NCBI Taxonomy" id="360622"/>
    <lineage>
        <taxon>Eukaryota</taxon>
        <taxon>Viridiplantae</taxon>
        <taxon>Streptophyta</taxon>
        <taxon>Embryophyta</taxon>
        <taxon>Tracheophyta</taxon>
        <taxon>Spermatophyta</taxon>
        <taxon>Magnoliopsida</taxon>
        <taxon>eudicotyledons</taxon>
        <taxon>Gunneridae</taxon>
        <taxon>Pentapetalae</taxon>
        <taxon>asterids</taxon>
        <taxon>campanulids</taxon>
        <taxon>Apiales</taxon>
        <taxon>Apiaceae</taxon>
        <taxon>Apioideae</taxon>
        <taxon>apioid superclade</taxon>
        <taxon>Tordylieae</taxon>
        <taxon>Tordyliinae</taxon>
        <taxon>Heracleum</taxon>
    </lineage>
</organism>
<comment type="subcellular location">
    <subcellularLocation>
        <location evidence="3">Membrane</location>
        <topology evidence="3">Single-pass type II membrane protein</topology>
    </subcellularLocation>
</comment>
<proteinExistence type="inferred from homology"/>
<evidence type="ECO:0000256" key="2">
    <source>
        <dbReference type="ARBA" id="ARBA00023180"/>
    </source>
</evidence>
<dbReference type="GO" id="GO:0008168">
    <property type="term" value="F:methyltransferase activity"/>
    <property type="evidence" value="ECO:0007669"/>
    <property type="project" value="UniProtKB-UniRule"/>
</dbReference>
<evidence type="ECO:0000256" key="1">
    <source>
        <dbReference type="ARBA" id="ARBA00022603"/>
    </source>
</evidence>
<gene>
    <name evidence="4" type="ORF">POM88_025832</name>
</gene>
<dbReference type="PANTHER" id="PTHR10108">
    <property type="entry name" value="SAM-DEPENDENT METHYLTRANSFERASE"/>
    <property type="match status" value="1"/>
</dbReference>
<sequence length="158" mass="18289">MPREFKFELGGHRTEGSGLALWPARLIVPPPRLADFGYSSETFQNDTIILIKTPFVLFVYHICSPLHVDGLWETLDLWTKQNIMDMKAYLRSFGASLKNKNVWVMNIVSEEGTNTLKLIYDRGLIGSVHNWCEAYSTYPRTYDLLRPWTVFSDIEKKV</sequence>
<comment type="similarity">
    <text evidence="3">Belongs to the methyltransferase superfamily.</text>
</comment>
<dbReference type="EMBL" id="JAUIZM010000006">
    <property type="protein sequence ID" value="KAK1379088.1"/>
    <property type="molecule type" value="Genomic_DNA"/>
</dbReference>
<keyword evidence="3" id="KW-0735">Signal-anchor</keyword>
<dbReference type="GO" id="GO:0005768">
    <property type="term" value="C:endosome"/>
    <property type="evidence" value="ECO:0007669"/>
    <property type="project" value="TreeGrafter"/>
</dbReference>
<dbReference type="AlphaFoldDB" id="A0AAD8I5B5"/>
<dbReference type="InterPro" id="IPR004159">
    <property type="entry name" value="Put_SAM_MeTrfase"/>
</dbReference>
<accession>A0AAD8I5B5</accession>
<keyword evidence="3" id="KW-0812">Transmembrane</keyword>
<dbReference type="GO" id="GO:0005802">
    <property type="term" value="C:trans-Golgi network"/>
    <property type="evidence" value="ECO:0007669"/>
    <property type="project" value="TreeGrafter"/>
</dbReference>
<evidence type="ECO:0000313" key="5">
    <source>
        <dbReference type="Proteomes" id="UP001237642"/>
    </source>
</evidence>
<name>A0AAD8I5B5_9APIA</name>
<dbReference type="GO" id="GO:0032259">
    <property type="term" value="P:methylation"/>
    <property type="evidence" value="ECO:0007669"/>
    <property type="project" value="UniProtKB-KW"/>
</dbReference>
<keyword evidence="1 3" id="KW-0489">Methyltransferase</keyword>
<evidence type="ECO:0000256" key="3">
    <source>
        <dbReference type="RuleBase" id="RU366043"/>
    </source>
</evidence>
<reference evidence="4" key="2">
    <citation type="submission" date="2023-05" db="EMBL/GenBank/DDBJ databases">
        <authorList>
            <person name="Schelkunov M.I."/>
        </authorList>
    </citation>
    <scope>NUCLEOTIDE SEQUENCE</scope>
    <source>
        <strain evidence="4">Hsosn_3</strain>
        <tissue evidence="4">Leaf</tissue>
    </source>
</reference>
<evidence type="ECO:0000313" key="4">
    <source>
        <dbReference type="EMBL" id="KAK1379088.1"/>
    </source>
</evidence>